<keyword evidence="4" id="KW-0456">Lyase</keyword>
<gene>
    <name evidence="7" type="ORF">HMPREF3293_03088</name>
</gene>
<keyword evidence="8" id="KW-1185">Reference proteome</keyword>
<reference evidence="8" key="1">
    <citation type="submission" date="2016-02" db="EMBL/GenBank/DDBJ databases">
        <authorList>
            <person name="Mitreva M."/>
            <person name="Pepin K.H."/>
            <person name="Mihindukulasuriya K.A."/>
            <person name="Fulton R."/>
            <person name="Fronick C."/>
            <person name="O'Laughlin M."/>
            <person name="Miner T."/>
            <person name="Herter B."/>
            <person name="Rosa B.A."/>
            <person name="Cordes M."/>
            <person name="Tomlinson C."/>
            <person name="Wollam A."/>
            <person name="Palsikar V.B."/>
            <person name="Mardis E.R."/>
            <person name="Wilson R.K."/>
        </authorList>
    </citation>
    <scope>NUCLEOTIDE SEQUENCE [LARGE SCALE GENOMIC DNA]</scope>
    <source>
        <strain evidence="8">DSM 22607</strain>
    </source>
</reference>
<dbReference type="Pfam" id="PF00378">
    <property type="entry name" value="ECH_1"/>
    <property type="match status" value="1"/>
</dbReference>
<comment type="caution">
    <text evidence="7">The sequence shown here is derived from an EMBL/GenBank/DDBJ whole genome shotgun (WGS) entry which is preliminary data.</text>
</comment>
<dbReference type="EMBL" id="LSZW01000067">
    <property type="protein sequence ID" value="KXK64040.1"/>
    <property type="molecule type" value="Genomic_DNA"/>
</dbReference>
<evidence type="ECO:0000256" key="6">
    <source>
        <dbReference type="ARBA" id="ARBA00067035"/>
    </source>
</evidence>
<evidence type="ECO:0000256" key="4">
    <source>
        <dbReference type="ARBA" id="ARBA00023239"/>
    </source>
</evidence>
<evidence type="ECO:0000313" key="8">
    <source>
        <dbReference type="Proteomes" id="UP000070366"/>
    </source>
</evidence>
<evidence type="ECO:0000313" key="7">
    <source>
        <dbReference type="EMBL" id="KXK64040.1"/>
    </source>
</evidence>
<dbReference type="InterPro" id="IPR014748">
    <property type="entry name" value="Enoyl-CoA_hydra_C"/>
</dbReference>
<accession>A0A136Q022</accession>
<dbReference type="InterPro" id="IPR001753">
    <property type="entry name" value="Enoyl-CoA_hydra/iso"/>
</dbReference>
<comment type="pathway">
    <text evidence="1">Lipid metabolism; butanoate metabolism.</text>
</comment>
<evidence type="ECO:0000256" key="2">
    <source>
        <dbReference type="ARBA" id="ARBA00005254"/>
    </source>
</evidence>
<dbReference type="KEGG" id="cmiu:B1H56_13800"/>
<sequence length="259" mass="28283">MKLNTIIYEKRDAFAYITFNRPKVLNAINREMLDDLARITDDLRRDEGIRAIIVTGAGKAFIAGADIAAMRDFTAAEGREFNLYVQQQINNLENLPVPVICAINGYALGGGLELALACDIRIIAQDAKIGLPEVALGIFPGGGGTQRLPRLINNGYAKYYIYTGEHIPAQRAYELGIVQEVTGSGDLTGRAQEIADKIAKQGPIAVRMAKRVINEGANLGLRPSIVFDSEAYATTFATEDRITGMTAFLNKTKANFQNR</sequence>
<dbReference type="FunFam" id="1.10.12.10:FF:000001">
    <property type="entry name" value="Probable enoyl-CoA hydratase, mitochondrial"/>
    <property type="match status" value="1"/>
</dbReference>
<proteinExistence type="inferred from homology"/>
<organism evidence="7 8">
    <name type="scientific">Christensenella minuta</name>
    <dbReference type="NCBI Taxonomy" id="626937"/>
    <lineage>
        <taxon>Bacteria</taxon>
        <taxon>Bacillati</taxon>
        <taxon>Bacillota</taxon>
        <taxon>Clostridia</taxon>
        <taxon>Christensenellales</taxon>
        <taxon>Christensenellaceae</taxon>
        <taxon>Christensenella</taxon>
    </lineage>
</organism>
<evidence type="ECO:0000256" key="3">
    <source>
        <dbReference type="ARBA" id="ARBA00011881"/>
    </source>
</evidence>
<dbReference type="Gene3D" id="3.90.226.10">
    <property type="entry name" value="2-enoyl-CoA Hydratase, Chain A, domain 1"/>
    <property type="match status" value="1"/>
</dbReference>
<dbReference type="InterPro" id="IPR029045">
    <property type="entry name" value="ClpP/crotonase-like_dom_sf"/>
</dbReference>
<dbReference type="GO" id="GO:0006635">
    <property type="term" value="P:fatty acid beta-oxidation"/>
    <property type="evidence" value="ECO:0007669"/>
    <property type="project" value="TreeGrafter"/>
</dbReference>
<comment type="similarity">
    <text evidence="2">Belongs to the enoyl-CoA hydratase/isomerase family.</text>
</comment>
<comment type="subunit">
    <text evidence="3">Homotetramer.</text>
</comment>
<dbReference type="EC" id="4.2.1.150" evidence="6"/>
<dbReference type="STRING" id="626937.HMPREF3293_03088"/>
<protein>
    <recommendedName>
        <fullName evidence="6">short-chain-enoyl-CoA hydratase</fullName>
        <ecNumber evidence="6">4.2.1.150</ecNumber>
    </recommendedName>
</protein>
<dbReference type="SUPFAM" id="SSF52096">
    <property type="entry name" value="ClpP/crotonase"/>
    <property type="match status" value="1"/>
</dbReference>
<evidence type="ECO:0000256" key="1">
    <source>
        <dbReference type="ARBA" id="ARBA00005086"/>
    </source>
</evidence>
<dbReference type="GO" id="GO:0018812">
    <property type="term" value="F:3-hydroxyacyl-CoA dehydratase activity"/>
    <property type="evidence" value="ECO:0007669"/>
    <property type="project" value="UniProtKB-EC"/>
</dbReference>
<dbReference type="PANTHER" id="PTHR11941:SF54">
    <property type="entry name" value="ENOYL-COA HYDRATASE, MITOCHONDRIAL"/>
    <property type="match status" value="1"/>
</dbReference>
<name>A0A136Q022_9FIRM</name>
<dbReference type="Proteomes" id="UP000070366">
    <property type="component" value="Unassembled WGS sequence"/>
</dbReference>
<dbReference type="PANTHER" id="PTHR11941">
    <property type="entry name" value="ENOYL-COA HYDRATASE-RELATED"/>
    <property type="match status" value="1"/>
</dbReference>
<dbReference type="CDD" id="cd06558">
    <property type="entry name" value="crotonase-like"/>
    <property type="match status" value="1"/>
</dbReference>
<dbReference type="OrthoDB" id="9775794at2"/>
<evidence type="ECO:0000256" key="5">
    <source>
        <dbReference type="ARBA" id="ARBA00050624"/>
    </source>
</evidence>
<dbReference type="AlphaFoldDB" id="A0A136Q022"/>
<dbReference type="Gene3D" id="1.10.12.10">
    <property type="entry name" value="Lyase 2-enoyl-coa Hydratase, Chain A, domain 2"/>
    <property type="match status" value="1"/>
</dbReference>
<comment type="catalytic activity">
    <reaction evidence="5">
        <text>a short-chain (3S)-3-hydroxyacyl-CoA = a short-chain (2E)-enoyl-CoA + H2O</text>
        <dbReference type="Rhea" id="RHEA:52664"/>
        <dbReference type="ChEBI" id="CHEBI:15377"/>
        <dbReference type="ChEBI" id="CHEBI:87488"/>
        <dbReference type="ChEBI" id="CHEBI:136760"/>
        <dbReference type="EC" id="4.2.1.150"/>
    </reaction>
</comment>
<dbReference type="RefSeq" id="WP_066522841.1">
    <property type="nucleotide sequence ID" value="NZ_CABMOF010000010.1"/>
</dbReference>
<dbReference type="FunFam" id="3.90.226.10:FF:000009">
    <property type="entry name" value="Carnitinyl-CoA dehydratase"/>
    <property type="match status" value="1"/>
</dbReference>